<evidence type="ECO:0000313" key="19">
    <source>
        <dbReference type="Proteomes" id="UP001457282"/>
    </source>
</evidence>
<keyword evidence="8" id="KW-0408">Iron</keyword>
<dbReference type="AlphaFoldDB" id="A0AAW1W4G0"/>
<evidence type="ECO:0000256" key="9">
    <source>
        <dbReference type="ARBA" id="ARBA00023015"/>
    </source>
</evidence>
<dbReference type="SMART" id="SM00542">
    <property type="entry name" value="FYRC"/>
    <property type="match status" value="1"/>
</dbReference>
<dbReference type="GO" id="GO:0005634">
    <property type="term" value="C:nucleus"/>
    <property type="evidence" value="ECO:0007669"/>
    <property type="project" value="UniProtKB-SubCell"/>
</dbReference>
<dbReference type="GO" id="GO:0034647">
    <property type="term" value="F:histone H3K4me/H3K4me2/H3K4me3 demethylase activity"/>
    <property type="evidence" value="ECO:0007669"/>
    <property type="project" value="TreeGrafter"/>
</dbReference>
<evidence type="ECO:0000259" key="17">
    <source>
        <dbReference type="PROSITE" id="PS51184"/>
    </source>
</evidence>
<dbReference type="GO" id="GO:0048731">
    <property type="term" value="P:system development"/>
    <property type="evidence" value="ECO:0007669"/>
    <property type="project" value="UniProtKB-ARBA"/>
</dbReference>
<name>A0AAW1W4G0_RUBAR</name>
<feature type="region of interest" description="Disordered" evidence="15">
    <location>
        <begin position="38"/>
        <end position="69"/>
    </location>
</feature>
<feature type="region of interest" description="Disordered" evidence="15">
    <location>
        <begin position="216"/>
        <end position="248"/>
    </location>
</feature>
<feature type="compositionally biased region" description="Basic residues" evidence="15">
    <location>
        <begin position="218"/>
        <end position="234"/>
    </location>
</feature>
<feature type="compositionally biased region" description="Basic and acidic residues" evidence="15">
    <location>
        <begin position="856"/>
        <end position="873"/>
    </location>
</feature>
<keyword evidence="19" id="KW-1185">Reference proteome</keyword>
<keyword evidence="10" id="KW-0804">Transcription</keyword>
<dbReference type="InterPro" id="IPR003889">
    <property type="entry name" value="FYrich_C"/>
</dbReference>
<comment type="catalytic activity">
    <reaction evidence="12">
        <text>N(6),N(6)-dimethyl-L-lysyl(4)-[histone H3] + 2-oxoglutarate + O2 = N(6)-methyl-L-lysyl(4)-[histone H3] + formaldehyde + succinate + CO2</text>
        <dbReference type="Rhea" id="RHEA:60216"/>
        <dbReference type="Rhea" id="RHEA-COMP:15540"/>
        <dbReference type="Rhea" id="RHEA-COMP:15543"/>
        <dbReference type="ChEBI" id="CHEBI:15379"/>
        <dbReference type="ChEBI" id="CHEBI:16526"/>
        <dbReference type="ChEBI" id="CHEBI:16810"/>
        <dbReference type="ChEBI" id="CHEBI:16842"/>
        <dbReference type="ChEBI" id="CHEBI:30031"/>
        <dbReference type="ChEBI" id="CHEBI:61929"/>
        <dbReference type="ChEBI" id="CHEBI:61976"/>
    </reaction>
    <physiologicalReaction direction="left-to-right" evidence="12">
        <dbReference type="Rhea" id="RHEA:60217"/>
    </physiologicalReaction>
</comment>
<dbReference type="Pfam" id="PF02373">
    <property type="entry name" value="JmjC"/>
    <property type="match status" value="1"/>
</dbReference>
<dbReference type="GO" id="GO:0046872">
    <property type="term" value="F:metal ion binding"/>
    <property type="evidence" value="ECO:0007669"/>
    <property type="project" value="UniProtKB-KW"/>
</dbReference>
<evidence type="ECO:0000256" key="1">
    <source>
        <dbReference type="ARBA" id="ARBA00001954"/>
    </source>
</evidence>
<protein>
    <recommendedName>
        <fullName evidence="20">Lysine-specific demethylase JMJ16</fullName>
    </recommendedName>
</protein>
<dbReference type="Proteomes" id="UP001457282">
    <property type="component" value="Unassembled WGS sequence"/>
</dbReference>
<dbReference type="InterPro" id="IPR003888">
    <property type="entry name" value="FYrich_N"/>
</dbReference>
<keyword evidence="11" id="KW-0539">Nucleus</keyword>
<dbReference type="GO" id="GO:0048589">
    <property type="term" value="P:developmental growth"/>
    <property type="evidence" value="ECO:0007669"/>
    <property type="project" value="UniProtKB-ARBA"/>
</dbReference>
<keyword evidence="9" id="KW-0805">Transcription regulation</keyword>
<dbReference type="SMART" id="SM00541">
    <property type="entry name" value="FYRN"/>
    <property type="match status" value="1"/>
</dbReference>
<dbReference type="InterPro" id="IPR003347">
    <property type="entry name" value="JmjC_dom"/>
</dbReference>
<dbReference type="GO" id="GO:0045814">
    <property type="term" value="P:negative regulation of gene expression, epigenetic"/>
    <property type="evidence" value="ECO:0007669"/>
    <property type="project" value="UniProtKB-ARBA"/>
</dbReference>
<dbReference type="Pfam" id="PF02928">
    <property type="entry name" value="zf-C5HC2"/>
    <property type="match status" value="1"/>
</dbReference>
<accession>A0AAW1W4G0</accession>
<comment type="similarity">
    <text evidence="3">Belongs to the JARID1 histone demethylase family.</text>
</comment>
<dbReference type="FunFam" id="3.30.160.360:FF:000005">
    <property type="entry name" value="Putative lysine-specific demethylase JMJ16"/>
    <property type="match status" value="1"/>
</dbReference>
<dbReference type="PROSITE" id="PS51542">
    <property type="entry name" value="FYRN"/>
    <property type="match status" value="1"/>
</dbReference>
<feature type="region of interest" description="Disordered" evidence="15">
    <location>
        <begin position="854"/>
        <end position="942"/>
    </location>
</feature>
<evidence type="ECO:0000256" key="13">
    <source>
        <dbReference type="ARBA" id="ARBA00050935"/>
    </source>
</evidence>
<dbReference type="SMART" id="SM00558">
    <property type="entry name" value="JmjC"/>
    <property type="match status" value="1"/>
</dbReference>
<evidence type="ECO:0000256" key="4">
    <source>
        <dbReference type="ARBA" id="ARBA00022723"/>
    </source>
</evidence>
<evidence type="ECO:0000313" key="18">
    <source>
        <dbReference type="EMBL" id="KAK9919448.1"/>
    </source>
</evidence>
<comment type="catalytic activity">
    <reaction evidence="14">
        <text>N(6),N(6),N(6)-trimethyl-L-lysyl(4)-[histone H3] + 2-oxoglutarate + O2 = N(6),N(6)-dimethyl-L-lysyl(4)-[histone H3] + formaldehyde + succinate + CO2</text>
        <dbReference type="Rhea" id="RHEA:60212"/>
        <dbReference type="Rhea" id="RHEA-COMP:15537"/>
        <dbReference type="Rhea" id="RHEA-COMP:15540"/>
        <dbReference type="ChEBI" id="CHEBI:15379"/>
        <dbReference type="ChEBI" id="CHEBI:16526"/>
        <dbReference type="ChEBI" id="CHEBI:16810"/>
        <dbReference type="ChEBI" id="CHEBI:16842"/>
        <dbReference type="ChEBI" id="CHEBI:30031"/>
        <dbReference type="ChEBI" id="CHEBI:61961"/>
        <dbReference type="ChEBI" id="CHEBI:61976"/>
    </reaction>
    <physiologicalReaction direction="left-to-right" evidence="14">
        <dbReference type="Rhea" id="RHEA:60213"/>
    </physiologicalReaction>
</comment>
<evidence type="ECO:0000256" key="3">
    <source>
        <dbReference type="ARBA" id="ARBA00006801"/>
    </source>
</evidence>
<feature type="compositionally biased region" description="Basic and acidic residues" evidence="15">
    <location>
        <begin position="725"/>
        <end position="742"/>
    </location>
</feature>
<feature type="region of interest" description="Disordered" evidence="15">
    <location>
        <begin position="712"/>
        <end position="742"/>
    </location>
</feature>
<evidence type="ECO:0000256" key="11">
    <source>
        <dbReference type="ARBA" id="ARBA00023242"/>
    </source>
</evidence>
<gene>
    <name evidence="18" type="ORF">M0R45_028040</name>
</gene>
<sequence>MGTELMRVCIKEDNDEFPSVPPGFESFTSFSLKRVNESEKQDSENLISCSATTSTSESQSVQMETDTDVGEVAKRSLRRRPWMNNRRHNDNAEDESDYERFDQSFPLRSLLPKGVVRGCAECSNCQKVSARWHPEDGQRPDIQDAPVFRPTEEEFKDTLKYIASIRPKAEPYGVCRIVPPSSWRPPCPLKEKNVWETSKFATRVQRVDKLQNRDSMRKMPKSHNHMRKKRRRCTRMGADCPGGGRGSGEGNCEAERFGFEPGPEFTLETFEKYADDFKTQYFSKDEHVTDIGGHLIKLKEHWEPSVENIEGEYWRMVEKPTEEIEVLYGADLETGVFGSGFPKMPGQDGFTPEEQYTKSGWNLNNFPRLPGSVLSYESSDISGVLVPWLYIGMCFSSFCWHVEDHHLYSLNYMHWGAPKLWYGIPGSDACKFEEVMRKHLPDLFEEQPDLLHKLVTQLSPSILKSDGVPVYRCCQHPGEFVLTFPRAYHSGFNCGFNCAEAVNVAPVDWLPHGQIAIELYQEQGRKTSISHDKLLLGAAREAVRAHWELNLLKKNTSDNLRWKNVCGKDGILAKVLKTRVEMERVRREFLCNSSQALKMENNFDATSERECSICFFDLHLSAAGCHQCSPDRYACLNHAKQLCSCAWSTKFFLFRYDIDELNILLEALEGKLSAVYRWARLDLGLALSSYIGKDNMKVGKLSYASKSTILEDVSSQPPSNCFKDPVGKEHSKDGPGKSTGREESVLSAVNSLQVCQLSREDTSYALNSAEKESGMKMISVENLILLSDDESDEPKKLHSDSPTVISSANKLELCNRLVASDGKVSPGNVEKAAVLNMPVTDAAVMVEKVISPLGGGEKKEVSSHSHSMDVKDEQENDGQSGYDSPNLSSILGSAGAERGSNTCDSGEPKVAISRSDPKHSQPCRSIKPENEDRYEKTGTNADANIVDNVRTATGNPSSSQNNLDRYYRQKGPRIAKVVRRITCIVEPLEFGVVLSGKSWCNSQAIFPKGFRSRVKYISVLDPTVRCYYVSEVLDARQAGPLFMVSLEQCPGEIFIHNSVGRCWEMVRDRVNQEITRQHKLGRSNLPPLQPPGSLDGFEMFGFTSPVIVQAIEAMDRNRVCSEYWDSRPYSRPQVQIPQKPQSEESSENLNKMAEGRNDQEAPGINLLLTGIDTTLGGLFKKANLEELNSLYMILSDNQQTVGRGLVTRLLNEEIHTRRPT</sequence>
<evidence type="ECO:0000256" key="5">
    <source>
        <dbReference type="ARBA" id="ARBA00022853"/>
    </source>
</evidence>
<reference evidence="18 19" key="1">
    <citation type="journal article" date="2023" name="G3 (Bethesda)">
        <title>A chromosome-length genome assembly and annotation of blackberry (Rubus argutus, cv. 'Hillquist').</title>
        <authorList>
            <person name="Bruna T."/>
            <person name="Aryal R."/>
            <person name="Dudchenko O."/>
            <person name="Sargent D.J."/>
            <person name="Mead D."/>
            <person name="Buti M."/>
            <person name="Cavallini A."/>
            <person name="Hytonen T."/>
            <person name="Andres J."/>
            <person name="Pham M."/>
            <person name="Weisz D."/>
            <person name="Mascagni F."/>
            <person name="Usai G."/>
            <person name="Natali L."/>
            <person name="Bassil N."/>
            <person name="Fernandez G.E."/>
            <person name="Lomsadze A."/>
            <person name="Armour M."/>
            <person name="Olukolu B."/>
            <person name="Poorten T."/>
            <person name="Britton C."/>
            <person name="Davik J."/>
            <person name="Ashrafi H."/>
            <person name="Aiden E.L."/>
            <person name="Borodovsky M."/>
            <person name="Worthington M."/>
        </authorList>
    </citation>
    <scope>NUCLEOTIDE SEQUENCE [LARGE SCALE GENOMIC DNA]</scope>
    <source>
        <strain evidence="18">PI 553951</strain>
    </source>
</reference>
<feature type="domain" description="JmjC" evidence="17">
    <location>
        <begin position="355"/>
        <end position="521"/>
    </location>
</feature>
<dbReference type="Gene3D" id="3.30.160.360">
    <property type="match status" value="1"/>
</dbReference>
<evidence type="ECO:0000256" key="2">
    <source>
        <dbReference type="ARBA" id="ARBA00004123"/>
    </source>
</evidence>
<organism evidence="18 19">
    <name type="scientific">Rubus argutus</name>
    <name type="common">Southern blackberry</name>
    <dbReference type="NCBI Taxonomy" id="59490"/>
    <lineage>
        <taxon>Eukaryota</taxon>
        <taxon>Viridiplantae</taxon>
        <taxon>Streptophyta</taxon>
        <taxon>Embryophyta</taxon>
        <taxon>Tracheophyta</taxon>
        <taxon>Spermatophyta</taxon>
        <taxon>Magnoliopsida</taxon>
        <taxon>eudicotyledons</taxon>
        <taxon>Gunneridae</taxon>
        <taxon>Pentapetalae</taxon>
        <taxon>rosids</taxon>
        <taxon>fabids</taxon>
        <taxon>Rosales</taxon>
        <taxon>Rosaceae</taxon>
        <taxon>Rosoideae</taxon>
        <taxon>Rosoideae incertae sedis</taxon>
        <taxon>Rubus</taxon>
    </lineage>
</organism>
<dbReference type="Pfam" id="PF05965">
    <property type="entry name" value="FYRC"/>
    <property type="match status" value="1"/>
</dbReference>
<evidence type="ECO:0000256" key="10">
    <source>
        <dbReference type="ARBA" id="ARBA00023163"/>
    </source>
</evidence>
<dbReference type="EMBL" id="JBEDUW010000006">
    <property type="protein sequence ID" value="KAK9919448.1"/>
    <property type="molecule type" value="Genomic_DNA"/>
</dbReference>
<evidence type="ECO:0000259" key="16">
    <source>
        <dbReference type="PROSITE" id="PS51183"/>
    </source>
</evidence>
<evidence type="ECO:0000256" key="6">
    <source>
        <dbReference type="ARBA" id="ARBA00022964"/>
    </source>
</evidence>
<keyword evidence="5" id="KW-0156">Chromatin regulator</keyword>
<dbReference type="InterPro" id="IPR003349">
    <property type="entry name" value="JmjN"/>
</dbReference>
<comment type="caution">
    <text evidence="18">The sequence shown here is derived from an EMBL/GenBank/DDBJ whole genome shotgun (WGS) entry which is preliminary data.</text>
</comment>
<keyword evidence="4" id="KW-0479">Metal-binding</keyword>
<dbReference type="GO" id="GO:0000785">
    <property type="term" value="C:chromatin"/>
    <property type="evidence" value="ECO:0007669"/>
    <property type="project" value="TreeGrafter"/>
</dbReference>
<feature type="compositionally biased region" description="Basic and acidic residues" evidence="15">
    <location>
        <begin position="926"/>
        <end position="936"/>
    </location>
</feature>
<dbReference type="Pfam" id="PF05964">
    <property type="entry name" value="FYRN"/>
    <property type="match status" value="1"/>
</dbReference>
<dbReference type="PANTHER" id="PTHR10694:SF113">
    <property type="entry name" value="PROTEIN JUMONJI"/>
    <property type="match status" value="1"/>
</dbReference>
<keyword evidence="6" id="KW-0223">Dioxygenase</keyword>
<dbReference type="GO" id="GO:0051093">
    <property type="term" value="P:negative regulation of developmental process"/>
    <property type="evidence" value="ECO:0007669"/>
    <property type="project" value="UniProtKB-ARBA"/>
</dbReference>
<dbReference type="PROSITE" id="PS51184">
    <property type="entry name" value="JMJC"/>
    <property type="match status" value="1"/>
</dbReference>
<proteinExistence type="inferred from homology"/>
<evidence type="ECO:0000256" key="12">
    <source>
        <dbReference type="ARBA" id="ARBA00050619"/>
    </source>
</evidence>
<feature type="domain" description="JmjN" evidence="16">
    <location>
        <begin position="145"/>
        <end position="186"/>
    </location>
</feature>
<dbReference type="PROSITE" id="PS51543">
    <property type="entry name" value="FYRC"/>
    <property type="match status" value="1"/>
</dbReference>
<keyword evidence="7" id="KW-0560">Oxidoreductase</keyword>
<comment type="subcellular location">
    <subcellularLocation>
        <location evidence="2">Nucleus</location>
    </subcellularLocation>
</comment>
<feature type="compositionally biased region" description="Polar residues" evidence="15">
    <location>
        <begin position="44"/>
        <end position="64"/>
    </location>
</feature>
<dbReference type="Pfam" id="PF02375">
    <property type="entry name" value="JmjN"/>
    <property type="match status" value="1"/>
</dbReference>
<feature type="region of interest" description="Disordered" evidence="15">
    <location>
        <begin position="1130"/>
        <end position="1151"/>
    </location>
</feature>
<comment type="cofactor">
    <cofactor evidence="1">
        <name>Fe(2+)</name>
        <dbReference type="ChEBI" id="CHEBI:29033"/>
    </cofactor>
</comment>
<feature type="compositionally biased region" description="Polar residues" evidence="15">
    <location>
        <begin position="877"/>
        <end position="891"/>
    </location>
</feature>
<evidence type="ECO:0000256" key="14">
    <source>
        <dbReference type="ARBA" id="ARBA00051640"/>
    </source>
</evidence>
<evidence type="ECO:0008006" key="20">
    <source>
        <dbReference type="Google" id="ProtNLM"/>
    </source>
</evidence>
<evidence type="ECO:0000256" key="15">
    <source>
        <dbReference type="SAM" id="MobiDB-lite"/>
    </source>
</evidence>
<comment type="catalytic activity">
    <reaction evidence="13">
        <text>N(6)-methyl-L-lysyl(4)-[histone H3] + 2-oxoglutarate + O2 = L-lysyl(4)-[histone H3] + formaldehyde + succinate + CO2</text>
        <dbReference type="Rhea" id="RHEA:60220"/>
        <dbReference type="Rhea" id="RHEA-COMP:15543"/>
        <dbReference type="Rhea" id="RHEA-COMP:15547"/>
        <dbReference type="ChEBI" id="CHEBI:15379"/>
        <dbReference type="ChEBI" id="CHEBI:16526"/>
        <dbReference type="ChEBI" id="CHEBI:16810"/>
        <dbReference type="ChEBI" id="CHEBI:16842"/>
        <dbReference type="ChEBI" id="CHEBI:29969"/>
        <dbReference type="ChEBI" id="CHEBI:30031"/>
        <dbReference type="ChEBI" id="CHEBI:61929"/>
    </reaction>
    <physiologicalReaction direction="left-to-right" evidence="13">
        <dbReference type="Rhea" id="RHEA:60221"/>
    </physiologicalReaction>
</comment>
<dbReference type="PROSITE" id="PS51183">
    <property type="entry name" value="JMJN"/>
    <property type="match status" value="1"/>
</dbReference>
<dbReference type="InterPro" id="IPR004198">
    <property type="entry name" value="Znf_C5HC2"/>
</dbReference>
<dbReference type="SMART" id="SM00545">
    <property type="entry name" value="JmjN"/>
    <property type="match status" value="1"/>
</dbReference>
<evidence type="ECO:0000256" key="8">
    <source>
        <dbReference type="ARBA" id="ARBA00023004"/>
    </source>
</evidence>
<evidence type="ECO:0000256" key="7">
    <source>
        <dbReference type="ARBA" id="ARBA00023002"/>
    </source>
</evidence>
<dbReference type="Gene3D" id="2.60.120.650">
    <property type="entry name" value="Cupin"/>
    <property type="match status" value="1"/>
</dbReference>
<dbReference type="PANTHER" id="PTHR10694">
    <property type="entry name" value="LYSINE-SPECIFIC DEMETHYLASE"/>
    <property type="match status" value="1"/>
</dbReference>
<dbReference type="SUPFAM" id="SSF51197">
    <property type="entry name" value="Clavaminate synthase-like"/>
    <property type="match status" value="1"/>
</dbReference>